<dbReference type="Proteomes" id="UP000030905">
    <property type="component" value="Chromosome"/>
</dbReference>
<dbReference type="eggNOG" id="COG0371">
    <property type="taxonomic scope" value="Bacteria"/>
</dbReference>
<dbReference type="EMBL" id="JPGY02000001">
    <property type="protein sequence ID" value="KRU12337.1"/>
    <property type="molecule type" value="Genomic_DNA"/>
</dbReference>
<dbReference type="PATRIC" id="fig|1262449.7.peg.1604"/>
<dbReference type="GO" id="GO:0016614">
    <property type="term" value="F:oxidoreductase activity, acting on CH-OH group of donors"/>
    <property type="evidence" value="ECO:0007669"/>
    <property type="project" value="InterPro"/>
</dbReference>
<evidence type="ECO:0000256" key="3">
    <source>
        <dbReference type="ARBA" id="ARBA00023027"/>
    </source>
</evidence>
<keyword evidence="2" id="KW-0560">Oxidoreductase</keyword>
<protein>
    <recommendedName>
        <fullName evidence="8">Glycerol dehydrogenase</fullName>
    </recommendedName>
</protein>
<dbReference type="AlphaFoldDB" id="A0A0H3J6X4"/>
<evidence type="ECO:0000313" key="5">
    <source>
        <dbReference type="EMBL" id="KRU12337.1"/>
    </source>
</evidence>
<dbReference type="Gene3D" id="1.20.1090.10">
    <property type="entry name" value="Dehydroquinate synthase-like - alpha domain"/>
    <property type="match status" value="1"/>
</dbReference>
<reference evidence="5" key="2">
    <citation type="submission" date="2015-10" db="EMBL/GenBank/DDBJ databases">
        <title>Improved Draft Genome Sequence of Clostridium pasteurianum Strain ATCC 6013 (DSM 525) Using a Hybrid Next-Generation Sequencing Approach.</title>
        <authorList>
            <person name="Pyne M.E."/>
            <person name="Utturkar S.M."/>
            <person name="Brown S.D."/>
            <person name="Moo-Young M."/>
            <person name="Chung D.A."/>
            <person name="Chou P.C."/>
        </authorList>
    </citation>
    <scope>NUCLEOTIDE SEQUENCE</scope>
    <source>
        <strain evidence="5">ATCC 6013</strain>
    </source>
</reference>
<evidence type="ECO:0000313" key="7">
    <source>
        <dbReference type="Proteomes" id="UP000030905"/>
    </source>
</evidence>
<dbReference type="PANTHER" id="PTHR43616">
    <property type="entry name" value="GLYCEROL DEHYDROGENASE"/>
    <property type="match status" value="1"/>
</dbReference>
<evidence type="ECO:0000313" key="6">
    <source>
        <dbReference type="Proteomes" id="UP000028042"/>
    </source>
</evidence>
<sequence length="125" mass="14354">MYPISHQKKEITTYNSSLAHAFYYGSTVIEGCENHLHGEIVSFGVLCLLTYEGKLEERERVCKFNKSINLPICLKDLDLAVEDLQAMTKKATTVTEWTCAPEEVTEEKFIKAILDCDEYVRKQKK</sequence>
<evidence type="ECO:0000256" key="1">
    <source>
        <dbReference type="ARBA" id="ARBA00022723"/>
    </source>
</evidence>
<reference evidence="5 6" key="3">
    <citation type="journal article" name="Genome Announc.">
        <title>Improved Draft Genome Sequence of Clostridium pasteurianum Strain ATCC 6013 (DSM 525) Using a Hybrid Next-Generation Sequencing Approach.</title>
        <authorList>
            <person name="Pyne M.E."/>
            <person name="Utturkar S."/>
            <person name="Brown S.D."/>
            <person name="Moo-Young M."/>
            <person name="Chung D.A."/>
            <person name="Chou C.P."/>
        </authorList>
    </citation>
    <scope>NUCLEOTIDE SEQUENCE [LARGE SCALE GENOMIC DNA]</scope>
    <source>
        <strain evidence="5 6">ATCC 6013</strain>
    </source>
</reference>
<dbReference type="RefSeq" id="WP_058001182.1">
    <property type="nucleotide sequence ID" value="NZ_CP013018.1"/>
</dbReference>
<evidence type="ECO:0000256" key="2">
    <source>
        <dbReference type="ARBA" id="ARBA00023002"/>
    </source>
</evidence>
<evidence type="ECO:0008006" key="8">
    <source>
        <dbReference type="Google" id="ProtNLM"/>
    </source>
</evidence>
<keyword evidence="3" id="KW-0520">NAD</keyword>
<reference evidence="4 7" key="1">
    <citation type="journal article" date="2015" name="Genome Announc.">
        <title>Complete Genome Sequence of the Nitrogen-Fixing and Solvent-Producing Clostridium pasteurianum DSM 525.</title>
        <authorList>
            <person name="Poehlein A."/>
            <person name="Grosse-Honebrink A."/>
            <person name="Zhang Y."/>
            <person name="Minton N.P."/>
            <person name="Daniel R."/>
        </authorList>
    </citation>
    <scope>NUCLEOTIDE SEQUENCE [LARGE SCALE GENOMIC DNA]</scope>
    <source>
        <strain evidence="4">DSM 525</strain>
        <strain evidence="7">DSM 525 / ATCC 6013</strain>
    </source>
</reference>
<dbReference type="PANTHER" id="PTHR43616:SF5">
    <property type="entry name" value="GLYCEROL DEHYDROGENASE 1"/>
    <property type="match status" value="1"/>
</dbReference>
<organism evidence="4 7">
    <name type="scientific">Clostridium pasteurianum DSM 525 = ATCC 6013</name>
    <dbReference type="NCBI Taxonomy" id="1262449"/>
    <lineage>
        <taxon>Bacteria</taxon>
        <taxon>Bacillati</taxon>
        <taxon>Bacillota</taxon>
        <taxon>Clostridia</taxon>
        <taxon>Eubacteriales</taxon>
        <taxon>Clostridiaceae</taxon>
        <taxon>Clostridium</taxon>
    </lineage>
</organism>
<dbReference type="KEGG" id="cpat:CLPA_c15930"/>
<evidence type="ECO:0000313" key="4">
    <source>
        <dbReference type="EMBL" id="AJA51656.1"/>
    </source>
</evidence>
<dbReference type="EMBL" id="CP009268">
    <property type="protein sequence ID" value="AJA51656.1"/>
    <property type="molecule type" value="Genomic_DNA"/>
</dbReference>
<keyword evidence="7" id="KW-1185">Reference proteome</keyword>
<dbReference type="InterPro" id="IPR016205">
    <property type="entry name" value="Glycerol_DH"/>
</dbReference>
<dbReference type="GeneID" id="93076267"/>
<proteinExistence type="predicted"/>
<dbReference type="KEGG" id="cpae:CPAST_c15930"/>
<dbReference type="GO" id="GO:0046872">
    <property type="term" value="F:metal ion binding"/>
    <property type="evidence" value="ECO:0007669"/>
    <property type="project" value="UniProtKB-KW"/>
</dbReference>
<gene>
    <name evidence="4" type="ORF">CLPA_c15930</name>
    <name evidence="5" type="ORF">CP6013_01584</name>
</gene>
<dbReference type="Proteomes" id="UP000028042">
    <property type="component" value="Unassembled WGS sequence"/>
</dbReference>
<accession>A0A0H3J6X4</accession>
<name>A0A0H3J6X4_CLOPA</name>
<keyword evidence="1" id="KW-0479">Metal-binding</keyword>
<dbReference type="SUPFAM" id="SSF56796">
    <property type="entry name" value="Dehydroquinate synthase-like"/>
    <property type="match status" value="1"/>
</dbReference>